<organism evidence="2 3">
    <name type="scientific">Desulfomarina profundi</name>
    <dbReference type="NCBI Taxonomy" id="2772557"/>
    <lineage>
        <taxon>Bacteria</taxon>
        <taxon>Pseudomonadati</taxon>
        <taxon>Thermodesulfobacteriota</taxon>
        <taxon>Desulfobulbia</taxon>
        <taxon>Desulfobulbales</taxon>
        <taxon>Desulfobulbaceae</taxon>
        <taxon>Desulfomarina</taxon>
    </lineage>
</organism>
<dbReference type="GO" id="GO:0035438">
    <property type="term" value="F:cyclic-di-GMP binding"/>
    <property type="evidence" value="ECO:0007669"/>
    <property type="project" value="InterPro"/>
</dbReference>
<dbReference type="Pfam" id="PF07238">
    <property type="entry name" value="PilZ"/>
    <property type="match status" value="1"/>
</dbReference>
<keyword evidence="3" id="KW-1185">Reference proteome</keyword>
<reference evidence="2" key="1">
    <citation type="submission" date="2020-09" db="EMBL/GenBank/DDBJ databases">
        <title>Desulfogranum mesoprofundum gen. nov., sp. nov., a novel mesophilic, sulfate-reducing chemolithoautotroph isolated from a deep-sea hydrothermal vent chimney in the Suiyo Seamount.</title>
        <authorList>
            <person name="Hashimoto Y."/>
            <person name="Nakagawa S."/>
        </authorList>
    </citation>
    <scope>NUCLEOTIDE SEQUENCE</scope>
    <source>
        <strain evidence="2">KT2</strain>
    </source>
</reference>
<dbReference type="RefSeq" id="WP_228855134.1">
    <property type="nucleotide sequence ID" value="NZ_AP024086.1"/>
</dbReference>
<accession>A0A8D5JQU3</accession>
<proteinExistence type="predicted"/>
<feature type="domain" description="PilZ" evidence="1">
    <location>
        <begin position="4"/>
        <end position="68"/>
    </location>
</feature>
<evidence type="ECO:0000313" key="2">
    <source>
        <dbReference type="EMBL" id="BCL62825.1"/>
    </source>
</evidence>
<name>A0A8D5JQU3_9BACT</name>
<dbReference type="AlphaFoldDB" id="A0A8D5JQU3"/>
<dbReference type="KEGG" id="dbk:DGMP_35180"/>
<protein>
    <recommendedName>
        <fullName evidence="1">PilZ domain-containing protein</fullName>
    </recommendedName>
</protein>
<dbReference type="EMBL" id="AP024086">
    <property type="protein sequence ID" value="BCL62825.1"/>
    <property type="molecule type" value="Genomic_DNA"/>
</dbReference>
<sequence length="123" mass="14096">MVTDKREQERFSLNLKARMSCRHTEESTVVETVAANISPGGAFLKTAHPFDMAAKVQIEFQLQYDDLKKLKFILSMETLKQLNKNKKKYIWVTATGVVIRKEDDGIAIIFDTDYQITPLRTGQ</sequence>
<dbReference type="InterPro" id="IPR009875">
    <property type="entry name" value="PilZ_domain"/>
</dbReference>
<evidence type="ECO:0000259" key="1">
    <source>
        <dbReference type="Pfam" id="PF07238"/>
    </source>
</evidence>
<dbReference type="Proteomes" id="UP000826725">
    <property type="component" value="Chromosome"/>
</dbReference>
<gene>
    <name evidence="2" type="ORF">DGMP_35180</name>
</gene>
<evidence type="ECO:0000313" key="3">
    <source>
        <dbReference type="Proteomes" id="UP000826725"/>
    </source>
</evidence>